<dbReference type="GO" id="GO:0016787">
    <property type="term" value="F:hydrolase activity"/>
    <property type="evidence" value="ECO:0007669"/>
    <property type="project" value="UniProtKB-KW"/>
</dbReference>
<evidence type="ECO:0000259" key="1">
    <source>
        <dbReference type="Pfam" id="PF01738"/>
    </source>
</evidence>
<dbReference type="InterPro" id="IPR002925">
    <property type="entry name" value="Dienelactn_hydro"/>
</dbReference>
<name>A0ABT2I855_9SPHN</name>
<dbReference type="InterPro" id="IPR050261">
    <property type="entry name" value="FrsA_esterase"/>
</dbReference>
<reference evidence="2" key="1">
    <citation type="submission" date="2022-09" db="EMBL/GenBank/DDBJ databases">
        <title>Novosphingobium sp. Nov., a polycyclic aromatic hydrocarbon-degrading bacterium isolated form mangrove sediments in HongKong.</title>
        <authorList>
            <person name="Hu Z."/>
        </authorList>
    </citation>
    <scope>NUCLEOTIDE SEQUENCE</scope>
    <source>
        <strain evidence="2">HK4-1</strain>
    </source>
</reference>
<feature type="domain" description="Dienelactone hydrolase" evidence="1">
    <location>
        <begin position="17"/>
        <end position="233"/>
    </location>
</feature>
<evidence type="ECO:0000313" key="2">
    <source>
        <dbReference type="EMBL" id="MCT2400768.1"/>
    </source>
</evidence>
<gene>
    <name evidence="2" type="ORF">NZK81_14530</name>
</gene>
<dbReference type="SUPFAM" id="SSF53474">
    <property type="entry name" value="alpha/beta-Hydrolases"/>
    <property type="match status" value="1"/>
</dbReference>
<proteinExistence type="predicted"/>
<protein>
    <submittedName>
        <fullName evidence="2">Dienelactone hydrolase family protein</fullName>
    </submittedName>
</protein>
<dbReference type="EMBL" id="JANZXA010000010">
    <property type="protein sequence ID" value="MCT2400768.1"/>
    <property type="molecule type" value="Genomic_DNA"/>
</dbReference>
<keyword evidence="2" id="KW-0378">Hydrolase</keyword>
<dbReference type="Proteomes" id="UP001165583">
    <property type="component" value="Unassembled WGS sequence"/>
</dbReference>
<evidence type="ECO:0000313" key="3">
    <source>
        <dbReference type="Proteomes" id="UP001165583"/>
    </source>
</evidence>
<dbReference type="RefSeq" id="WP_260046863.1">
    <property type="nucleotide sequence ID" value="NZ_JANZXA010000010.1"/>
</dbReference>
<dbReference type="PANTHER" id="PTHR22946:SF0">
    <property type="entry name" value="DIENELACTONE HYDROLASE DOMAIN-CONTAINING PROTEIN"/>
    <property type="match status" value="1"/>
</dbReference>
<keyword evidence="3" id="KW-1185">Reference proteome</keyword>
<dbReference type="InterPro" id="IPR029058">
    <property type="entry name" value="AB_hydrolase_fold"/>
</dbReference>
<comment type="caution">
    <text evidence="2">The sequence shown here is derived from an EMBL/GenBank/DDBJ whole genome shotgun (WGS) entry which is preliminary data.</text>
</comment>
<dbReference type="Gene3D" id="3.40.50.1820">
    <property type="entry name" value="alpha/beta hydrolase"/>
    <property type="match status" value="1"/>
</dbReference>
<accession>A0ABT2I855</accession>
<dbReference type="Pfam" id="PF01738">
    <property type="entry name" value="DLH"/>
    <property type="match status" value="1"/>
</dbReference>
<dbReference type="PANTHER" id="PTHR22946">
    <property type="entry name" value="DIENELACTONE HYDROLASE DOMAIN-CONTAINING PROTEIN-RELATED"/>
    <property type="match status" value="1"/>
</dbReference>
<sequence>MTALEPVAYTHADRDLTGWLAHPSGTPRAAVIVFPTIVNVNAPVERRARMLAEQGYLAMIADFYGEPVETFEASLPLAEALRADVSHYRARLASAMAALRSVPGAEKLPMLAIGYCMGGQAALEAARDGQDLLAAVSFHGILSTDGPAQSDVIKSRLLVCHGDADPLVPRKQVMAFWEEMDRAGADWHFHSYSKVRHGFTDPGSDARGVDAVKYDASADRQSWTAMLSLFDEVLG</sequence>
<organism evidence="2 3">
    <name type="scientific">Novosphingobium mangrovi</name>
    <name type="common">ex Huang et al. 2023</name>
    <dbReference type="NCBI Taxonomy" id="2976432"/>
    <lineage>
        <taxon>Bacteria</taxon>
        <taxon>Pseudomonadati</taxon>
        <taxon>Pseudomonadota</taxon>
        <taxon>Alphaproteobacteria</taxon>
        <taxon>Sphingomonadales</taxon>
        <taxon>Sphingomonadaceae</taxon>
        <taxon>Novosphingobium</taxon>
    </lineage>
</organism>